<organism evidence="2">
    <name type="scientific">Candidatus Aramenus sulfurataquae</name>
    <dbReference type="NCBI Taxonomy" id="1326980"/>
    <lineage>
        <taxon>Archaea</taxon>
        <taxon>Thermoproteota</taxon>
        <taxon>Thermoprotei</taxon>
        <taxon>Sulfolobales</taxon>
        <taxon>Sulfolobaceae</taxon>
        <taxon>Candidatus Aramenus</taxon>
    </lineage>
</organism>
<dbReference type="Gene3D" id="1.10.540.10">
    <property type="entry name" value="Acyl-CoA dehydrogenase/oxidase, N-terminal domain"/>
    <property type="match status" value="1"/>
</dbReference>
<dbReference type="InterPro" id="IPR037069">
    <property type="entry name" value="AcylCoA_DH/ox_N_sf"/>
</dbReference>
<dbReference type="Pfam" id="PF02771">
    <property type="entry name" value="Acyl-CoA_dh_N"/>
    <property type="match status" value="1"/>
</dbReference>
<name>A0AAE3FM40_9CREN</name>
<dbReference type="InterPro" id="IPR009100">
    <property type="entry name" value="AcylCoA_DH/oxidase_NM_dom_sf"/>
</dbReference>
<dbReference type="AlphaFoldDB" id="A0AAE3FM40"/>
<comment type="caution">
    <text evidence="2">The sequence shown here is derived from an EMBL/GenBank/DDBJ whole genome shotgun (WGS) entry which is preliminary data.</text>
</comment>
<dbReference type="GO" id="GO:0050660">
    <property type="term" value="F:flavin adenine dinucleotide binding"/>
    <property type="evidence" value="ECO:0007669"/>
    <property type="project" value="InterPro"/>
</dbReference>
<protein>
    <submittedName>
        <fullName evidence="2">Acyl-CoA dehydrogenase family protein</fullName>
    </submittedName>
</protein>
<dbReference type="SUPFAM" id="SSF56645">
    <property type="entry name" value="Acyl-CoA dehydrogenase NM domain-like"/>
    <property type="match status" value="1"/>
</dbReference>
<accession>A0AAE3FM40</accession>
<gene>
    <name evidence="2" type="ORF">TQ35_007470</name>
</gene>
<dbReference type="InterPro" id="IPR013786">
    <property type="entry name" value="AcylCoA_DH/ox_N"/>
</dbReference>
<evidence type="ECO:0000259" key="1">
    <source>
        <dbReference type="Pfam" id="PF02771"/>
    </source>
</evidence>
<proteinExistence type="predicted"/>
<reference evidence="2" key="1">
    <citation type="submission" date="2022-05" db="EMBL/GenBank/DDBJ databases">
        <title>Metagenome Sequencing of an Archaeal-Dominated Microbial Community from a Hot Spring at the Los Azufres Geothermal Field, Mexico.</title>
        <authorList>
            <person name="Marin-Paredes R."/>
            <person name="Martinez-Romero E."/>
            <person name="Servin-Garciduenas L.E."/>
        </authorList>
    </citation>
    <scope>NUCLEOTIDE SEQUENCE</scope>
    <source>
        <strain evidence="2">AZ1-454</strain>
    </source>
</reference>
<dbReference type="EMBL" id="JZWS02000008">
    <property type="protein sequence ID" value="MCL7344394.1"/>
    <property type="molecule type" value="Genomic_DNA"/>
</dbReference>
<dbReference type="GO" id="GO:0016627">
    <property type="term" value="F:oxidoreductase activity, acting on the CH-CH group of donors"/>
    <property type="evidence" value="ECO:0007669"/>
    <property type="project" value="InterPro"/>
</dbReference>
<sequence length="119" mass="13508">MVDSVEPLLVENVREFVRKYVQPIAEKVDREDWYPKEVVLKMGELDILDPLHYSVDLHDAMLSLLEIAKVSGSLALIQDAQAELVNAPLRKYLDSRISDDLASGKVIGSFALSELWLRR</sequence>
<evidence type="ECO:0000313" key="2">
    <source>
        <dbReference type="EMBL" id="MCL7344394.1"/>
    </source>
</evidence>
<feature type="domain" description="Acyl-CoA dehydrogenase/oxidase N-terminal" evidence="1">
    <location>
        <begin position="9"/>
        <end position="92"/>
    </location>
</feature>